<dbReference type="HOGENOM" id="CLU_3350564_0_0_6"/>
<organism evidence="1 2">
    <name type="scientific">Yersinia enterocolitica subsp. palearctica serotype O:3 (strain DSM 13030 / CIP 106945 / Y11)</name>
    <dbReference type="NCBI Taxonomy" id="930944"/>
    <lineage>
        <taxon>Bacteria</taxon>
        <taxon>Pseudomonadati</taxon>
        <taxon>Pseudomonadota</taxon>
        <taxon>Gammaproteobacteria</taxon>
        <taxon>Enterobacterales</taxon>
        <taxon>Yersiniaceae</taxon>
        <taxon>Yersinia</taxon>
    </lineage>
</organism>
<evidence type="ECO:0000313" key="2">
    <source>
        <dbReference type="Proteomes" id="UP000008084"/>
    </source>
</evidence>
<evidence type="ECO:0000313" key="1">
    <source>
        <dbReference type="EMBL" id="CBY28093.1"/>
    </source>
</evidence>
<dbReference type="KEGG" id="yey:Y11_00881"/>
<accession>A0A0H3NX90</accession>
<sequence length="37" mass="4212">MCELINNLKKNIRFIDDLLNTYSTIISIKVGSDGKQL</sequence>
<dbReference type="AlphaFoldDB" id="A0A0H3NX90"/>
<reference evidence="1 2" key="1">
    <citation type="journal article" date="2011" name="J. Bacteriol.">
        <title>Complete genome sequence of Yersinia enterocolitica subsp. palearctica serogroup O:3.</title>
        <authorList>
            <person name="Batzilla J."/>
            <person name="Hoper D."/>
            <person name="Antonenka U."/>
            <person name="Heesemann J."/>
            <person name="Rakin A."/>
        </authorList>
    </citation>
    <scope>NUCLEOTIDE SEQUENCE [LARGE SCALE GENOMIC DNA]</scope>
    <source>
        <strain evidence="2">DSM 13030 / CIP 106945 / Y11</strain>
    </source>
</reference>
<proteinExistence type="predicted"/>
<name>A0A0H3NX90_YERE1</name>
<protein>
    <submittedName>
        <fullName evidence="1">Uncharacterized protein</fullName>
    </submittedName>
</protein>
<dbReference type="PATRIC" id="fig|930944.6.peg.87"/>
<dbReference type="Proteomes" id="UP000008084">
    <property type="component" value="Chromosome"/>
</dbReference>
<dbReference type="EMBL" id="FR729477">
    <property type="protein sequence ID" value="CBY28093.1"/>
    <property type="molecule type" value="Genomic_DNA"/>
</dbReference>
<gene>
    <name evidence="1" type="ordered locus">Y11_00881</name>
</gene>